<proteinExistence type="predicted"/>
<dbReference type="KEGG" id="rbc:BN938_0498"/>
<keyword evidence="4" id="KW-1185">Reference proteome</keyword>
<reference evidence="2" key="1">
    <citation type="submission" date="2014-01" db="EMBL/GenBank/DDBJ databases">
        <authorList>
            <person name="Nelson M."/>
        </authorList>
    </citation>
    <scope>NUCLEOTIDE SEQUENCE</scope>
</reference>
<dbReference type="EMBL" id="HG934468">
    <property type="protein sequence ID" value="CDN30390.1"/>
    <property type="molecule type" value="Genomic_DNA"/>
</dbReference>
<dbReference type="AlphaFoldDB" id="A0A060R653"/>
<reference evidence="2 4" key="2">
    <citation type="journal article" date="2015" name="Genome Announc.">
        <title>Complete Genome Sequence of the Novel Leech Symbiont Mucinivorans hirudinis M3T.</title>
        <authorList>
            <person name="Nelson M.C."/>
            <person name="Bomar L."/>
            <person name="Graf J."/>
        </authorList>
    </citation>
    <scope>NUCLEOTIDE SEQUENCE [LARGE SCALE GENOMIC DNA]</scope>
    <source>
        <strain evidence="4">M3</strain>
    </source>
</reference>
<evidence type="ECO:0000313" key="3">
    <source>
        <dbReference type="EMBL" id="CDN30603.1"/>
    </source>
</evidence>
<evidence type="ECO:0000313" key="2">
    <source>
        <dbReference type="EMBL" id="CDN30390.1"/>
    </source>
</evidence>
<evidence type="ECO:0000313" key="1">
    <source>
        <dbReference type="EMBL" id="CDN30216.1"/>
    </source>
</evidence>
<accession>A0A060R653</accession>
<dbReference type="KEGG" id="rbc:BN938_0109"/>
<dbReference type="EMBL" id="HG934468">
    <property type="protein sequence ID" value="CDN30216.1"/>
    <property type="molecule type" value="Genomic_DNA"/>
</dbReference>
<protein>
    <submittedName>
        <fullName evidence="2">Uncharacterized protein</fullName>
    </submittedName>
</protein>
<name>A0A060R653_9BACT</name>
<gene>
    <name evidence="1" type="ORF">BN938_0109</name>
    <name evidence="2" type="ORF">BN938_0284</name>
    <name evidence="3" type="ORF">BN938_0498</name>
</gene>
<dbReference type="HOGENOM" id="CLU_3119974_0_0_10"/>
<dbReference type="EMBL" id="HG934468">
    <property type="protein sequence ID" value="CDN30603.1"/>
    <property type="molecule type" value="Genomic_DNA"/>
</dbReference>
<dbReference type="STRING" id="1433126.BN938_0109"/>
<sequence>MSAEHGRELPYYKIKESFRDVIGRVHTRVMLTPGYLPDLCSDEIVQIAAV</sequence>
<dbReference type="Proteomes" id="UP000027616">
    <property type="component" value="Chromosome I"/>
</dbReference>
<organism evidence="2 4">
    <name type="scientific">Mucinivorans hirudinis</name>
    <dbReference type="NCBI Taxonomy" id="1433126"/>
    <lineage>
        <taxon>Bacteria</taxon>
        <taxon>Pseudomonadati</taxon>
        <taxon>Bacteroidota</taxon>
        <taxon>Bacteroidia</taxon>
        <taxon>Bacteroidales</taxon>
        <taxon>Rikenellaceae</taxon>
        <taxon>Mucinivorans</taxon>
    </lineage>
</organism>
<evidence type="ECO:0000313" key="4">
    <source>
        <dbReference type="Proteomes" id="UP000027616"/>
    </source>
</evidence>
<dbReference type="KEGG" id="rbc:BN938_0284"/>